<proteinExistence type="predicted"/>
<reference evidence="2 3" key="1">
    <citation type="submission" date="2021-01" db="EMBL/GenBank/DDBJ databases">
        <title>Whole genome shotgun sequence of Microbispora siamensis NBRC 104113.</title>
        <authorList>
            <person name="Komaki H."/>
            <person name="Tamura T."/>
        </authorList>
    </citation>
    <scope>NUCLEOTIDE SEQUENCE [LARGE SCALE GENOMIC DNA]</scope>
    <source>
        <strain evidence="2 3">NBRC 104113</strain>
    </source>
</reference>
<gene>
    <name evidence="2" type="ORF">Msi02_43940</name>
</gene>
<organism evidence="2 3">
    <name type="scientific">Microbispora siamensis</name>
    <dbReference type="NCBI Taxonomy" id="564413"/>
    <lineage>
        <taxon>Bacteria</taxon>
        <taxon>Bacillati</taxon>
        <taxon>Actinomycetota</taxon>
        <taxon>Actinomycetes</taxon>
        <taxon>Streptosporangiales</taxon>
        <taxon>Streptosporangiaceae</taxon>
        <taxon>Microbispora</taxon>
    </lineage>
</organism>
<evidence type="ECO:0000313" key="2">
    <source>
        <dbReference type="EMBL" id="GIH63577.1"/>
    </source>
</evidence>
<dbReference type="PROSITE" id="PS50995">
    <property type="entry name" value="HTH_MARR_2"/>
    <property type="match status" value="1"/>
</dbReference>
<keyword evidence="3" id="KW-1185">Reference proteome</keyword>
<dbReference type="PRINTS" id="PR00598">
    <property type="entry name" value="HTHMARR"/>
</dbReference>
<dbReference type="SUPFAM" id="SSF46785">
    <property type="entry name" value="Winged helix' DNA-binding domain"/>
    <property type="match status" value="1"/>
</dbReference>
<dbReference type="Gene3D" id="1.10.10.10">
    <property type="entry name" value="Winged helix-like DNA-binding domain superfamily/Winged helix DNA-binding domain"/>
    <property type="match status" value="1"/>
</dbReference>
<protein>
    <recommendedName>
        <fullName evidence="1">HTH marR-type domain-containing protein</fullName>
    </recommendedName>
</protein>
<evidence type="ECO:0000259" key="1">
    <source>
        <dbReference type="PROSITE" id="PS50995"/>
    </source>
</evidence>
<dbReference type="InterPro" id="IPR036388">
    <property type="entry name" value="WH-like_DNA-bd_sf"/>
</dbReference>
<evidence type="ECO:0000313" key="3">
    <source>
        <dbReference type="Proteomes" id="UP000660454"/>
    </source>
</evidence>
<dbReference type="PANTHER" id="PTHR33164">
    <property type="entry name" value="TRANSCRIPTIONAL REGULATOR, MARR FAMILY"/>
    <property type="match status" value="1"/>
</dbReference>
<comment type="caution">
    <text evidence="2">The sequence shown here is derived from an EMBL/GenBank/DDBJ whole genome shotgun (WGS) entry which is preliminary data.</text>
</comment>
<dbReference type="SMART" id="SM00347">
    <property type="entry name" value="HTH_MARR"/>
    <property type="match status" value="1"/>
</dbReference>
<feature type="domain" description="HTH marR-type" evidence="1">
    <location>
        <begin position="3"/>
        <end position="142"/>
    </location>
</feature>
<name>A0ABQ4GQ74_9ACTN</name>
<sequence length="148" mass="16422">MEEKAAVEEITRLYPAVHRRLRTSGRLLPGGDVTARMLSVLRHLAAYGPLTVGDLAGRLRLSRAATTELLDRVESRGLVARMRDQRDRRRVYVRITERGRTATVNAGRDDAERDDDPLAAAVRTMTPQERQGLVDGLRALLRGRPAGG</sequence>
<dbReference type="InterPro" id="IPR036390">
    <property type="entry name" value="WH_DNA-bd_sf"/>
</dbReference>
<dbReference type="InterPro" id="IPR000835">
    <property type="entry name" value="HTH_MarR-typ"/>
</dbReference>
<accession>A0ABQ4GQ74</accession>
<dbReference type="EMBL" id="BOOF01000025">
    <property type="protein sequence ID" value="GIH63577.1"/>
    <property type="molecule type" value="Genomic_DNA"/>
</dbReference>
<dbReference type="Proteomes" id="UP000660454">
    <property type="component" value="Unassembled WGS sequence"/>
</dbReference>
<dbReference type="Pfam" id="PF01047">
    <property type="entry name" value="MarR"/>
    <property type="match status" value="1"/>
</dbReference>
<dbReference type="InterPro" id="IPR039422">
    <property type="entry name" value="MarR/SlyA-like"/>
</dbReference>
<dbReference type="PANTHER" id="PTHR33164:SF89">
    <property type="entry name" value="MARR FAMILY REGULATORY PROTEIN"/>
    <property type="match status" value="1"/>
</dbReference>